<dbReference type="AlphaFoldDB" id="A0A059CCB2"/>
<evidence type="ECO:0000256" key="3">
    <source>
        <dbReference type="ARBA" id="ARBA00022833"/>
    </source>
</evidence>
<dbReference type="Gene3D" id="3.40.50.720">
    <property type="entry name" value="NAD(P)-binding Rossmann-like Domain"/>
    <property type="match status" value="2"/>
</dbReference>
<accession>A0A059CCB2</accession>
<dbReference type="Gene3D" id="3.90.180.10">
    <property type="entry name" value="Medium-chain alcohol dehydrogenases, catalytic domain"/>
    <property type="match status" value="2"/>
</dbReference>
<proteinExistence type="inferred from homology"/>
<reference evidence="5" key="1">
    <citation type="submission" date="2013-07" db="EMBL/GenBank/DDBJ databases">
        <title>The genome of Eucalyptus grandis.</title>
        <authorList>
            <person name="Schmutz J."/>
            <person name="Hayes R."/>
            <person name="Myburg A."/>
            <person name="Tuskan G."/>
            <person name="Grattapaglia D."/>
            <person name="Rokhsar D.S."/>
        </authorList>
    </citation>
    <scope>NUCLEOTIDE SEQUENCE</scope>
    <source>
        <tissue evidence="5">Leaf extractions</tissue>
    </source>
</reference>
<comment type="similarity">
    <text evidence="1">Belongs to the zinc-containing alcohol dehydrogenase family.</text>
</comment>
<evidence type="ECO:0000256" key="1">
    <source>
        <dbReference type="ARBA" id="ARBA00008072"/>
    </source>
</evidence>
<keyword evidence="2" id="KW-0479">Metal-binding</keyword>
<dbReference type="SUPFAM" id="SSF51735">
    <property type="entry name" value="NAD(P)-binding Rossmann-fold domains"/>
    <property type="match status" value="1"/>
</dbReference>
<dbReference type="GO" id="GO:0046872">
    <property type="term" value="F:metal ion binding"/>
    <property type="evidence" value="ECO:0007669"/>
    <property type="project" value="UniProtKB-KW"/>
</dbReference>
<dbReference type="OMA" id="NNCHAWA"/>
<dbReference type="PANTHER" id="PTHR42683">
    <property type="entry name" value="ALDEHYDE REDUCTASE"/>
    <property type="match status" value="1"/>
</dbReference>
<organism evidence="5">
    <name type="scientific">Eucalyptus grandis</name>
    <name type="common">Flooded gum</name>
    <dbReference type="NCBI Taxonomy" id="71139"/>
    <lineage>
        <taxon>Eukaryota</taxon>
        <taxon>Viridiplantae</taxon>
        <taxon>Streptophyta</taxon>
        <taxon>Embryophyta</taxon>
        <taxon>Tracheophyta</taxon>
        <taxon>Spermatophyta</taxon>
        <taxon>Magnoliopsida</taxon>
        <taxon>eudicotyledons</taxon>
        <taxon>Gunneridae</taxon>
        <taxon>Pentapetalae</taxon>
        <taxon>rosids</taxon>
        <taxon>malvids</taxon>
        <taxon>Myrtales</taxon>
        <taxon>Myrtaceae</taxon>
        <taxon>Myrtoideae</taxon>
        <taxon>Eucalypteae</taxon>
        <taxon>Eucalyptus</taxon>
    </lineage>
</organism>
<evidence type="ECO:0000313" key="5">
    <source>
        <dbReference type="EMBL" id="KCW76093.1"/>
    </source>
</evidence>
<keyword evidence="4" id="KW-0560">Oxidoreductase</keyword>
<dbReference type="InterPro" id="IPR036291">
    <property type="entry name" value="NAD(P)-bd_dom_sf"/>
</dbReference>
<evidence type="ECO:0008006" key="6">
    <source>
        <dbReference type="Google" id="ProtNLM"/>
    </source>
</evidence>
<dbReference type="InParanoid" id="A0A059CCB2"/>
<dbReference type="InterPro" id="IPR047109">
    <property type="entry name" value="CAD-like"/>
</dbReference>
<evidence type="ECO:0000256" key="2">
    <source>
        <dbReference type="ARBA" id="ARBA00022723"/>
    </source>
</evidence>
<protein>
    <recommendedName>
        <fullName evidence="6">Alcohol dehydrogenase-like C-terminal domain-containing protein</fullName>
    </recommendedName>
</protein>
<sequence length="177" mass="19272">MSNNCHAWAARNDSGHLSSYELERSNCYKIPEKYPLALAAPLLCAGITVSTPMIHHKMNGPGKSIEVIGLGGLGHLAGLSKTLEFIIDTASGDHPFDLYLSLLKTGGVPALVGYPGEEIKLSPLRLLMGMRTVSQTSHEIYPKVKVIPIQYANEALDRLQKGDVKYRSVIDIESSLE</sequence>
<dbReference type="STRING" id="71139.A0A059CCB2"/>
<evidence type="ECO:0000256" key="4">
    <source>
        <dbReference type="ARBA" id="ARBA00023002"/>
    </source>
</evidence>
<dbReference type="EMBL" id="KK198756">
    <property type="protein sequence ID" value="KCW76093.1"/>
    <property type="molecule type" value="Genomic_DNA"/>
</dbReference>
<dbReference type="Gramene" id="KCW76093">
    <property type="protein sequence ID" value="KCW76093"/>
    <property type="gene ID" value="EUGRSUZ_D00473"/>
</dbReference>
<dbReference type="GO" id="GO:0016616">
    <property type="term" value="F:oxidoreductase activity, acting on the CH-OH group of donors, NAD or NADP as acceptor"/>
    <property type="evidence" value="ECO:0000318"/>
    <property type="project" value="GO_Central"/>
</dbReference>
<gene>
    <name evidence="5" type="ORF">EUGRSUZ_D00473</name>
</gene>
<name>A0A059CCB2_EUCGR</name>
<keyword evidence="3" id="KW-0862">Zinc</keyword>